<dbReference type="RefSeq" id="WP_214790133.1">
    <property type="nucleotide sequence ID" value="NZ_JANIEL010000095.1"/>
</dbReference>
<dbReference type="Proteomes" id="UP001596439">
    <property type="component" value="Unassembled WGS sequence"/>
</dbReference>
<proteinExistence type="predicted"/>
<keyword evidence="2" id="KW-0560">Oxidoreductase</keyword>
<dbReference type="InterPro" id="IPR050404">
    <property type="entry name" value="Heme-degrading_MO"/>
</dbReference>
<keyword evidence="3" id="KW-1185">Reference proteome</keyword>
<dbReference type="InterPro" id="IPR007138">
    <property type="entry name" value="ABM_dom"/>
</dbReference>
<dbReference type="Pfam" id="PF03992">
    <property type="entry name" value="ABM"/>
    <property type="match status" value="1"/>
</dbReference>
<reference evidence="3" key="1">
    <citation type="journal article" date="2019" name="Int. J. Syst. Evol. Microbiol.">
        <title>The Global Catalogue of Microorganisms (GCM) 10K type strain sequencing project: providing services to taxonomists for standard genome sequencing and annotation.</title>
        <authorList>
            <consortium name="The Broad Institute Genomics Platform"/>
            <consortium name="The Broad Institute Genome Sequencing Center for Infectious Disease"/>
            <person name="Wu L."/>
            <person name="Ma J."/>
        </authorList>
    </citation>
    <scope>NUCLEOTIDE SEQUENCE [LARGE SCALE GENOMIC DNA]</scope>
    <source>
        <strain evidence="3">CCUG 55590</strain>
    </source>
</reference>
<sequence>MWIVMNKLDVEKGKVDAVKARFETTKGIEAMDGFVRMQVLTDTSDAAMDHVVIMTTWRDAESFENWRDSNAYKHAHKKRDDGTSEVKPIVLGNTVTQYEVAIEHLTSTERVQ</sequence>
<protein>
    <submittedName>
        <fullName evidence="2">Antibiotic biosynthesis monooxygenase</fullName>
    </submittedName>
</protein>
<dbReference type="EMBL" id="JBHTCE010000002">
    <property type="protein sequence ID" value="MFC7390712.1"/>
    <property type="molecule type" value="Genomic_DNA"/>
</dbReference>
<dbReference type="SUPFAM" id="SSF54909">
    <property type="entry name" value="Dimeric alpha+beta barrel"/>
    <property type="match status" value="1"/>
</dbReference>
<comment type="caution">
    <text evidence="2">The sequence shown here is derived from an EMBL/GenBank/DDBJ whole genome shotgun (WGS) entry which is preliminary data.</text>
</comment>
<keyword evidence="2" id="KW-0503">Monooxygenase</keyword>
<name>A0ABW2PQ75_9BACL</name>
<organism evidence="2 3">
    <name type="scientific">Exiguobacterium aestuarii</name>
    <dbReference type="NCBI Taxonomy" id="273527"/>
    <lineage>
        <taxon>Bacteria</taxon>
        <taxon>Bacillati</taxon>
        <taxon>Bacillota</taxon>
        <taxon>Bacilli</taxon>
        <taxon>Bacillales</taxon>
        <taxon>Bacillales Family XII. Incertae Sedis</taxon>
        <taxon>Exiguobacterium</taxon>
    </lineage>
</organism>
<dbReference type="PANTHER" id="PTHR34474:SF4">
    <property type="entry name" value="HEME OXYGENASE (STAPHYLOBILIN-PRODUCING) 1"/>
    <property type="match status" value="1"/>
</dbReference>
<dbReference type="InterPro" id="IPR011008">
    <property type="entry name" value="Dimeric_a/b-barrel"/>
</dbReference>
<dbReference type="Gene3D" id="3.30.70.100">
    <property type="match status" value="1"/>
</dbReference>
<dbReference type="PANTHER" id="PTHR34474">
    <property type="entry name" value="SIGNAL TRANSDUCTION PROTEIN TRAP"/>
    <property type="match status" value="1"/>
</dbReference>
<gene>
    <name evidence="2" type="ORF">ACFQO8_11215</name>
</gene>
<evidence type="ECO:0000313" key="2">
    <source>
        <dbReference type="EMBL" id="MFC7390712.1"/>
    </source>
</evidence>
<evidence type="ECO:0000313" key="3">
    <source>
        <dbReference type="Proteomes" id="UP001596439"/>
    </source>
</evidence>
<dbReference type="PROSITE" id="PS51725">
    <property type="entry name" value="ABM"/>
    <property type="match status" value="1"/>
</dbReference>
<accession>A0ABW2PQ75</accession>
<feature type="domain" description="ABM" evidence="1">
    <location>
        <begin position="2"/>
        <end position="91"/>
    </location>
</feature>
<dbReference type="GO" id="GO:0004497">
    <property type="term" value="F:monooxygenase activity"/>
    <property type="evidence" value="ECO:0007669"/>
    <property type="project" value="UniProtKB-KW"/>
</dbReference>
<evidence type="ECO:0000259" key="1">
    <source>
        <dbReference type="PROSITE" id="PS51725"/>
    </source>
</evidence>